<dbReference type="EMBL" id="JBHRZS010000002">
    <property type="protein sequence ID" value="MFC3878776.1"/>
    <property type="molecule type" value="Genomic_DNA"/>
</dbReference>
<organism evidence="2 3">
    <name type="scientific">Algoriphagus namhaensis</name>
    <dbReference type="NCBI Taxonomy" id="915353"/>
    <lineage>
        <taxon>Bacteria</taxon>
        <taxon>Pseudomonadati</taxon>
        <taxon>Bacteroidota</taxon>
        <taxon>Cytophagia</taxon>
        <taxon>Cytophagales</taxon>
        <taxon>Cyclobacteriaceae</taxon>
        <taxon>Algoriphagus</taxon>
    </lineage>
</organism>
<dbReference type="SUPFAM" id="SSF56784">
    <property type="entry name" value="HAD-like"/>
    <property type="match status" value="1"/>
</dbReference>
<dbReference type="InterPro" id="IPR052935">
    <property type="entry name" value="Mg2+_PAP"/>
</dbReference>
<keyword evidence="3" id="KW-1185">Reference proteome</keyword>
<dbReference type="InterPro" id="IPR036412">
    <property type="entry name" value="HAD-like_sf"/>
</dbReference>
<evidence type="ECO:0000313" key="3">
    <source>
        <dbReference type="Proteomes" id="UP001595805"/>
    </source>
</evidence>
<name>A0ABV8APD9_9BACT</name>
<gene>
    <name evidence="2" type="ORF">ACFOSV_01235</name>
</gene>
<dbReference type="Proteomes" id="UP001595805">
    <property type="component" value="Unassembled WGS sequence"/>
</dbReference>
<dbReference type="RefSeq" id="WP_377902559.1">
    <property type="nucleotide sequence ID" value="NZ_JBHRZS010000002.1"/>
</dbReference>
<evidence type="ECO:0000259" key="1">
    <source>
        <dbReference type="Pfam" id="PF09949"/>
    </source>
</evidence>
<dbReference type="Pfam" id="PF09949">
    <property type="entry name" value="APP1_cat"/>
    <property type="match status" value="1"/>
</dbReference>
<dbReference type="PANTHER" id="PTHR28208">
    <property type="entry name" value="PHOSPHATIDATE PHOSPHATASE APP1"/>
    <property type="match status" value="1"/>
</dbReference>
<comment type="caution">
    <text evidence="2">The sequence shown here is derived from an EMBL/GenBank/DDBJ whole genome shotgun (WGS) entry which is preliminary data.</text>
</comment>
<accession>A0ABV8APD9</accession>
<feature type="domain" description="Phosphatidate phosphatase APP1 catalytic" evidence="1">
    <location>
        <begin position="163"/>
        <end position="318"/>
    </location>
</feature>
<evidence type="ECO:0000313" key="2">
    <source>
        <dbReference type="EMBL" id="MFC3878776.1"/>
    </source>
</evidence>
<protein>
    <submittedName>
        <fullName evidence="2">App1 family protein</fullName>
    </submittedName>
</protein>
<proteinExistence type="predicted"/>
<dbReference type="InterPro" id="IPR019236">
    <property type="entry name" value="APP1_cat"/>
</dbReference>
<reference evidence="3" key="1">
    <citation type="journal article" date="2019" name="Int. J. Syst. Evol. Microbiol.">
        <title>The Global Catalogue of Microorganisms (GCM) 10K type strain sequencing project: providing services to taxonomists for standard genome sequencing and annotation.</title>
        <authorList>
            <consortium name="The Broad Institute Genomics Platform"/>
            <consortium name="The Broad Institute Genome Sequencing Center for Infectious Disease"/>
            <person name="Wu L."/>
            <person name="Ma J."/>
        </authorList>
    </citation>
    <scope>NUCLEOTIDE SEQUENCE [LARGE SCALE GENOMIC DNA]</scope>
    <source>
        <strain evidence="3">CCUG 60523</strain>
    </source>
</reference>
<sequence>MSDSPPKNRLLLTLIYEIKLKFNQVILWFSIKLGFIREIIIVPFNGFGNSSEIYLVGRVLKNNRVTKSNPEDSVWSNVKKMIRRFRTVIIPGAKVQASIDGENYVVETNEEGYFELTIKGDFQLQKEQSWLSVRFTLLDQILKNQGVVSAEAKVFIPSKNASVGVISDIDDTIIPTGATRLLEMLKTTFAKNAYSRVPFPGISELYSDLRRGASWQDNNPFFYVSSSPWNLFDFLMELLDIHRIPFGPLMLRDIGLSRSELISGSHRAHKMQQIRHIIRVSDPLPFLLIGDSGQEDPEIYLQIVREFPSRILMVFIRDVDDSRLDYVSTITQEMAKLGVDLRFGKDVQKAREVLIRHRLLPDLIEQKRDQFCSSERI</sequence>
<dbReference type="PANTHER" id="PTHR28208:SF3">
    <property type="entry name" value="PHOSPHATIDATE PHOSPHATASE APP1"/>
    <property type="match status" value="1"/>
</dbReference>